<dbReference type="Proteomes" id="UP000009885">
    <property type="component" value="Unassembled WGS sequence"/>
</dbReference>
<dbReference type="AlphaFoldDB" id="K9B5F1"/>
<keyword evidence="1" id="KW-1133">Transmembrane helix</keyword>
<name>K9B5F1_9STAP</name>
<organism evidence="2 3">
    <name type="scientific">Staphylococcus massiliensis S46</name>
    <dbReference type="NCBI Taxonomy" id="1229783"/>
    <lineage>
        <taxon>Bacteria</taxon>
        <taxon>Bacillati</taxon>
        <taxon>Bacillota</taxon>
        <taxon>Bacilli</taxon>
        <taxon>Bacillales</taxon>
        <taxon>Staphylococcaceae</taxon>
        <taxon>Staphylococcus</taxon>
    </lineage>
</organism>
<keyword evidence="3" id="KW-1185">Reference proteome</keyword>
<evidence type="ECO:0000313" key="2">
    <source>
        <dbReference type="EMBL" id="EKU50057.1"/>
    </source>
</evidence>
<feature type="transmembrane region" description="Helical" evidence="1">
    <location>
        <begin position="53"/>
        <end position="75"/>
    </location>
</feature>
<reference evidence="2 3" key="1">
    <citation type="journal article" date="2013" name="Genome Announc.">
        <title>Genome Sequence of Staphylococcus massiliensis Strain S46, Isolated from the Surface of Healthy Human Skin.</title>
        <authorList>
            <person name="Srivastav R."/>
            <person name="Singh A."/>
            <person name="Jangir P.K."/>
            <person name="Kumari C."/>
            <person name="Muduli S."/>
            <person name="Sharma R."/>
        </authorList>
    </citation>
    <scope>NUCLEOTIDE SEQUENCE [LARGE SCALE GENOMIC DNA]</scope>
    <source>
        <strain evidence="2 3">S46</strain>
    </source>
</reference>
<gene>
    <name evidence="2" type="ORF">C273_02273</name>
</gene>
<dbReference type="RefSeq" id="WP_009382272.1">
    <property type="nucleotide sequence ID" value="NZ_AMSQ01000003.1"/>
</dbReference>
<proteinExistence type="predicted"/>
<sequence length="80" mass="9098">MKRFLKASGNGFFIIIGSYILLFIMDFLNLEAKDTKVLRMLSDIGIVHLFKEPLFNGLFTLMIVISIGVFIQNLIGKDED</sequence>
<accession>K9B5F1</accession>
<feature type="transmembrane region" description="Helical" evidence="1">
    <location>
        <begin position="12"/>
        <end position="32"/>
    </location>
</feature>
<protein>
    <submittedName>
        <fullName evidence="2">Uncharacterized protein</fullName>
    </submittedName>
</protein>
<dbReference type="EMBL" id="AMSQ01000003">
    <property type="protein sequence ID" value="EKU50057.1"/>
    <property type="molecule type" value="Genomic_DNA"/>
</dbReference>
<comment type="caution">
    <text evidence="2">The sequence shown here is derived from an EMBL/GenBank/DDBJ whole genome shotgun (WGS) entry which is preliminary data.</text>
</comment>
<evidence type="ECO:0000256" key="1">
    <source>
        <dbReference type="SAM" id="Phobius"/>
    </source>
</evidence>
<evidence type="ECO:0000313" key="3">
    <source>
        <dbReference type="Proteomes" id="UP000009885"/>
    </source>
</evidence>
<dbReference type="PATRIC" id="fig|1229783.3.peg.460"/>
<keyword evidence="1" id="KW-0472">Membrane</keyword>
<keyword evidence="1" id="KW-0812">Transmembrane</keyword>